<dbReference type="SUPFAM" id="SSF47266">
    <property type="entry name" value="4-helical cytokines"/>
    <property type="match status" value="1"/>
</dbReference>
<dbReference type="PRINTS" id="PR00836">
    <property type="entry name" value="SOMATOTROPIN"/>
</dbReference>
<evidence type="ECO:0000256" key="12">
    <source>
        <dbReference type="SAM" id="SignalP"/>
    </source>
</evidence>
<reference evidence="14" key="1">
    <citation type="submission" date="2025-08" db="UniProtKB">
        <authorList>
            <consortium name="RefSeq"/>
        </authorList>
    </citation>
    <scope>IDENTIFICATION</scope>
    <source>
        <tissue evidence="14">Kidney</tissue>
    </source>
</reference>
<dbReference type="OrthoDB" id="9946219at2759"/>
<accession>A0A1S3GRW6</accession>
<keyword evidence="10" id="KW-0862">Zinc</keyword>
<dbReference type="FunFam" id="1.20.1250.10:FF:000003">
    <property type="entry name" value="Prolactin"/>
    <property type="match status" value="1"/>
</dbReference>
<evidence type="ECO:0000256" key="2">
    <source>
        <dbReference type="ARBA" id="ARBA00008474"/>
    </source>
</evidence>
<dbReference type="CDD" id="cd10288">
    <property type="entry name" value="prolactin_like"/>
    <property type="match status" value="1"/>
</dbReference>
<comment type="function">
    <text evidence="6">Prolactin acts primarily on the mammary gland by promoting lactation.</text>
</comment>
<dbReference type="Pfam" id="PF00103">
    <property type="entry name" value="Hormone_1"/>
    <property type="match status" value="1"/>
</dbReference>
<dbReference type="GO" id="GO:1903489">
    <property type="term" value="P:positive regulation of lactation"/>
    <property type="evidence" value="ECO:0007669"/>
    <property type="project" value="TreeGrafter"/>
</dbReference>
<keyword evidence="9" id="KW-0421">Lactation</keyword>
<evidence type="ECO:0000256" key="4">
    <source>
        <dbReference type="ARBA" id="ARBA00022702"/>
    </source>
</evidence>
<comment type="similarity">
    <text evidence="2 11">Belongs to the somatotropin/prolactin family.</text>
</comment>
<evidence type="ECO:0000256" key="8">
    <source>
        <dbReference type="ARBA" id="ARBA00041065"/>
    </source>
</evidence>
<evidence type="ECO:0000256" key="1">
    <source>
        <dbReference type="ARBA" id="ARBA00004613"/>
    </source>
</evidence>
<comment type="subunit">
    <text evidence="7">Interacts with PRLR.</text>
</comment>
<dbReference type="GO" id="GO:0031667">
    <property type="term" value="P:response to nutrient levels"/>
    <property type="evidence" value="ECO:0007669"/>
    <property type="project" value="TreeGrafter"/>
</dbReference>
<dbReference type="InParanoid" id="A0A1S3GRW6"/>
<dbReference type="GO" id="GO:0005148">
    <property type="term" value="F:prolactin receptor binding"/>
    <property type="evidence" value="ECO:0007669"/>
    <property type="project" value="TreeGrafter"/>
</dbReference>
<keyword evidence="12" id="KW-0732">Signal</keyword>
<evidence type="ECO:0000256" key="3">
    <source>
        <dbReference type="ARBA" id="ARBA00022525"/>
    </source>
</evidence>
<evidence type="ECO:0000313" key="14">
    <source>
        <dbReference type="RefSeq" id="XP_012890687.1"/>
    </source>
</evidence>
<keyword evidence="10" id="KW-0479">Metal-binding</keyword>
<protein>
    <recommendedName>
        <fullName evidence="8">Prolactin</fullName>
    </recommendedName>
</protein>
<gene>
    <name evidence="14" type="primary">Prl</name>
</gene>
<dbReference type="CTD" id="5617"/>
<dbReference type="KEGG" id="dord:106000048"/>
<evidence type="ECO:0000256" key="11">
    <source>
        <dbReference type="RuleBase" id="RU003618"/>
    </source>
</evidence>
<dbReference type="GO" id="GO:0005179">
    <property type="term" value="F:hormone activity"/>
    <property type="evidence" value="ECO:0007669"/>
    <property type="project" value="UniProtKB-KW"/>
</dbReference>
<dbReference type="GO" id="GO:0008284">
    <property type="term" value="P:positive regulation of cell population proliferation"/>
    <property type="evidence" value="ECO:0007669"/>
    <property type="project" value="TreeGrafter"/>
</dbReference>
<dbReference type="GeneID" id="106000048"/>
<dbReference type="InterPro" id="IPR001400">
    <property type="entry name" value="Somatotropin/Prolactin"/>
</dbReference>
<organism evidence="13 14">
    <name type="scientific">Dipodomys ordii</name>
    <name type="common">Ord's kangaroo rat</name>
    <dbReference type="NCBI Taxonomy" id="10020"/>
    <lineage>
        <taxon>Eukaryota</taxon>
        <taxon>Metazoa</taxon>
        <taxon>Chordata</taxon>
        <taxon>Craniata</taxon>
        <taxon>Vertebrata</taxon>
        <taxon>Euteleostomi</taxon>
        <taxon>Mammalia</taxon>
        <taxon>Eutheria</taxon>
        <taxon>Euarchontoglires</taxon>
        <taxon>Glires</taxon>
        <taxon>Rodentia</taxon>
        <taxon>Castorimorpha</taxon>
        <taxon>Heteromyidae</taxon>
        <taxon>Dipodomyinae</taxon>
        <taxon>Dipodomys</taxon>
    </lineage>
</organism>
<keyword evidence="4 11" id="KW-0372">Hormone</keyword>
<feature type="chain" id="PRO_5010204422" description="Prolactin" evidence="12">
    <location>
        <begin position="31"/>
        <end position="229"/>
    </location>
</feature>
<dbReference type="GO" id="GO:0046427">
    <property type="term" value="P:positive regulation of receptor signaling pathway via JAK-STAT"/>
    <property type="evidence" value="ECO:0007669"/>
    <property type="project" value="TreeGrafter"/>
</dbReference>
<keyword evidence="13" id="KW-1185">Reference proteome</keyword>
<dbReference type="AlphaFoldDB" id="A0A1S3GRW6"/>
<dbReference type="GO" id="GO:0005615">
    <property type="term" value="C:extracellular space"/>
    <property type="evidence" value="ECO:0007669"/>
    <property type="project" value="TreeGrafter"/>
</dbReference>
<dbReference type="GO" id="GO:0046872">
    <property type="term" value="F:metal ion binding"/>
    <property type="evidence" value="ECO:0007669"/>
    <property type="project" value="UniProtKB-KW"/>
</dbReference>
<keyword evidence="5" id="KW-1015">Disulfide bond</keyword>
<dbReference type="InterPro" id="IPR018116">
    <property type="entry name" value="Somatotropin_CS"/>
</dbReference>
<feature type="signal peptide" evidence="12">
    <location>
        <begin position="1"/>
        <end position="30"/>
    </location>
</feature>
<dbReference type="GO" id="GO:0007595">
    <property type="term" value="P:lactation"/>
    <property type="evidence" value="ECO:0007669"/>
    <property type="project" value="UniProtKB-KW"/>
</dbReference>
<proteinExistence type="inferred from homology"/>
<evidence type="ECO:0000313" key="13">
    <source>
        <dbReference type="Proteomes" id="UP000081671"/>
    </source>
</evidence>
<keyword evidence="3" id="KW-0964">Secreted</keyword>
<dbReference type="PANTHER" id="PTHR11417">
    <property type="entry name" value="SOMATOTROPIN,PROLACTIN"/>
    <property type="match status" value="1"/>
</dbReference>
<feature type="binding site" evidence="10">
    <location>
        <position position="57"/>
    </location>
    <ligand>
        <name>Zn(2+)</name>
        <dbReference type="ChEBI" id="CHEBI:29105"/>
    </ligand>
</feature>
<evidence type="ECO:0000256" key="10">
    <source>
        <dbReference type="PIRSR" id="PIRSR601400-1"/>
    </source>
</evidence>
<dbReference type="FunCoup" id="A0A1S3GRW6">
    <property type="interactions" value="952"/>
</dbReference>
<dbReference type="InterPro" id="IPR009079">
    <property type="entry name" value="4_helix_cytokine-like_core"/>
</dbReference>
<evidence type="ECO:0000256" key="7">
    <source>
        <dbReference type="ARBA" id="ARBA00038619"/>
    </source>
</evidence>
<evidence type="ECO:0000256" key="9">
    <source>
        <dbReference type="ARBA" id="ARBA00043262"/>
    </source>
</evidence>
<dbReference type="Gene3D" id="1.20.1250.10">
    <property type="match status" value="1"/>
</dbReference>
<dbReference type="RefSeq" id="XP_012890687.1">
    <property type="nucleotide sequence ID" value="XM_013035233.1"/>
</dbReference>
<evidence type="ECO:0000256" key="6">
    <source>
        <dbReference type="ARBA" id="ARBA00037239"/>
    </source>
</evidence>
<comment type="subcellular location">
    <subcellularLocation>
        <location evidence="1 11">Secreted</location>
    </subcellularLocation>
</comment>
<feature type="binding site" evidence="10">
    <location>
        <position position="213"/>
    </location>
    <ligand>
        <name>Zn(2+)</name>
        <dbReference type="ChEBI" id="CHEBI:29105"/>
    </ligand>
</feature>
<name>A0A1S3GRW6_DIPOR</name>
<dbReference type="PANTHER" id="PTHR11417:SF5">
    <property type="entry name" value="PROLACTIN"/>
    <property type="match status" value="1"/>
</dbReference>
<dbReference type="Proteomes" id="UP000081671">
    <property type="component" value="Unplaced"/>
</dbReference>
<dbReference type="PROSITE" id="PS00338">
    <property type="entry name" value="SOMATOTROPIN_2"/>
    <property type="match status" value="1"/>
</dbReference>
<dbReference type="GO" id="GO:0007565">
    <property type="term" value="P:female pregnancy"/>
    <property type="evidence" value="ECO:0007669"/>
    <property type="project" value="TreeGrafter"/>
</dbReference>
<evidence type="ECO:0000256" key="5">
    <source>
        <dbReference type="ARBA" id="ARBA00023157"/>
    </source>
</evidence>
<sequence>MESKGSSCKGTWSLLLLLVSNMLLCKNVASVPVCLNGAVSCEKYIKDLFDHAVMQSHYYHVLSTEMFKEFDRRYTQGRELFTNTFNGCHTSSLPTPEDKEQAQQTHSEDLLNLIHSILLSWNDPLYHLVSEVRGLQEAPDAILSRAIEIEDQNRRLIEGMEKITSQVHPGAKENHIYSVWSGLPSLQMADEEARLSAFYNLLRCLRRDSHKIDNFLKLLKCRIAYNNNC</sequence>
<dbReference type="PROSITE" id="PS00266">
    <property type="entry name" value="SOMATOTROPIN_1"/>
    <property type="match status" value="1"/>
</dbReference>